<dbReference type="Proteomes" id="UP000014672">
    <property type="component" value="Chromosome"/>
</dbReference>
<accession>A0A806J279</accession>
<dbReference type="KEGG" id="hpaz:K756_02860"/>
<organism evidence="1 2">
    <name type="scientific">Glaesserella parasuis ZJ0906</name>
    <dbReference type="NCBI Taxonomy" id="1322346"/>
    <lineage>
        <taxon>Bacteria</taxon>
        <taxon>Pseudomonadati</taxon>
        <taxon>Pseudomonadota</taxon>
        <taxon>Gammaproteobacteria</taxon>
        <taxon>Pasteurellales</taxon>
        <taxon>Pasteurellaceae</taxon>
        <taxon>Glaesserella</taxon>
    </lineage>
</organism>
<protein>
    <submittedName>
        <fullName evidence="1">Uncharacterized protein</fullName>
    </submittedName>
</protein>
<evidence type="ECO:0000313" key="2">
    <source>
        <dbReference type="Proteomes" id="UP000014672"/>
    </source>
</evidence>
<dbReference type="AlphaFoldDB" id="A0A806J279"/>
<evidence type="ECO:0000313" key="1">
    <source>
        <dbReference type="EMBL" id="AGO15809.1"/>
    </source>
</evidence>
<dbReference type="EMBL" id="CP005384">
    <property type="protein sequence ID" value="AGO15809.1"/>
    <property type="molecule type" value="Genomic_DNA"/>
</dbReference>
<gene>
    <name evidence="1" type="ORF">K756_02860</name>
</gene>
<sequence length="54" mass="5718">MQISPLSFIIARLFGADLGFDGISEVQGARRGAVGLVNKPQKIVANDEQYALAA</sequence>
<reference evidence="1 2" key="1">
    <citation type="journal article" date="2013" name="PLoS ONE">
        <title>Complete Genome Analysis of a Haemophilus parasuis Serovar 12 Strain from China.</title>
        <authorList>
            <person name="Li Y."/>
            <person name="Kwok A.H."/>
            <person name="Jiang J."/>
            <person name="Zou Y."/>
            <person name="Zheng F."/>
            <person name="Chen P."/>
            <person name="Hou C."/>
            <person name="Leung F.C."/>
            <person name="Jiang P."/>
        </authorList>
    </citation>
    <scope>NUCLEOTIDE SEQUENCE [LARGE SCALE GENOMIC DNA]</scope>
    <source>
        <strain evidence="1 2">ZJ0906</strain>
    </source>
</reference>
<proteinExistence type="predicted"/>
<name>A0A806J279_GLAPU</name>